<sequence>MSASALATCQLSERTILSNVKNTWSHSALDSCIKAVIGAHARGLLDDEFVESVYGAVNERRAELSAGRRARPVKWGTPLAIHSRLTLEERRAQARTRNISAGWFSAKLEKSGANVAEIYAKLPRASFRAVLHTICELSALARGRCDASIATIAKKAGCSRSSVEQALAHLKSSGFIVVESGKTLGVTSIIRPAQACLIKVVNWCRARLERMQKKDRSDRPVSAARGTQNTRQKSESYFLNKRSKTTEPRREGGRAIGAVAFPASGSIYFSHWRDLVREHSTGVTPDADIVANAFRKFCSEKNIPLMLRKSKSGLSKSSKGSVFSVFPADRPFLFNSAGLLSMRPAGVGYCRIMQ</sequence>
<feature type="compositionally biased region" description="Polar residues" evidence="1">
    <location>
        <begin position="225"/>
        <end position="237"/>
    </location>
</feature>
<evidence type="ECO:0000256" key="1">
    <source>
        <dbReference type="SAM" id="MobiDB-lite"/>
    </source>
</evidence>
<evidence type="ECO:0000313" key="3">
    <source>
        <dbReference type="Proteomes" id="UP000464865"/>
    </source>
</evidence>
<evidence type="ECO:0000313" key="2">
    <source>
        <dbReference type="EMBL" id="QIB41581.1"/>
    </source>
</evidence>
<gene>
    <name evidence="2" type="ORF">G3A56_27695</name>
</gene>
<dbReference type="Pfam" id="PF13730">
    <property type="entry name" value="HTH_36"/>
    <property type="match status" value="1"/>
</dbReference>
<accession>A0A7L5BS17</accession>
<proteinExistence type="predicted"/>
<keyword evidence="2" id="KW-0614">Plasmid</keyword>
<dbReference type="Gene3D" id="1.10.10.10">
    <property type="entry name" value="Winged helix-like DNA-binding domain superfamily/Winged helix DNA-binding domain"/>
    <property type="match status" value="1"/>
</dbReference>
<dbReference type="RefSeq" id="WP_164057006.1">
    <property type="nucleotide sequence ID" value="NZ_CP048639.1"/>
</dbReference>
<feature type="region of interest" description="Disordered" evidence="1">
    <location>
        <begin position="214"/>
        <end position="252"/>
    </location>
</feature>
<organism evidence="2 3">
    <name type="scientific">Rhizobium oryzihabitans</name>
    <dbReference type="NCBI Taxonomy" id="2267833"/>
    <lineage>
        <taxon>Bacteria</taxon>
        <taxon>Pseudomonadati</taxon>
        <taxon>Pseudomonadota</taxon>
        <taxon>Alphaproteobacteria</taxon>
        <taxon>Hyphomicrobiales</taxon>
        <taxon>Rhizobiaceae</taxon>
        <taxon>Rhizobium/Agrobacterium group</taxon>
        <taxon>Rhizobium</taxon>
    </lineage>
</organism>
<dbReference type="InterPro" id="IPR036390">
    <property type="entry name" value="WH_DNA-bd_sf"/>
</dbReference>
<dbReference type="KEGG" id="roy:G3A56_27695"/>
<dbReference type="InterPro" id="IPR036388">
    <property type="entry name" value="WH-like_DNA-bd_sf"/>
</dbReference>
<dbReference type="Proteomes" id="UP000464865">
    <property type="component" value="Plasmid p7"/>
</dbReference>
<dbReference type="SUPFAM" id="SSF46785">
    <property type="entry name" value="Winged helix' DNA-binding domain"/>
    <property type="match status" value="1"/>
</dbReference>
<reference evidence="2 3" key="1">
    <citation type="submission" date="2020-02" db="EMBL/GenBank/DDBJ databases">
        <title>Plant-Promoting Endophytic Bacterium Rhizobium oryzihabitans sp. nov., Isolated from the Root of Rice.</title>
        <authorList>
            <person name="zhao J."/>
            <person name="Zhang G."/>
        </authorList>
    </citation>
    <scope>NUCLEOTIDE SEQUENCE [LARGE SCALE GENOMIC DNA]</scope>
    <source>
        <strain evidence="2 3">M15</strain>
        <plasmid evidence="2 3">p7</plasmid>
    </source>
</reference>
<protein>
    <submittedName>
        <fullName evidence="2">Helix-turn-helix domain-containing protein</fullName>
    </submittedName>
</protein>
<dbReference type="AlphaFoldDB" id="A0A7L5BS17"/>
<keyword evidence="3" id="KW-1185">Reference proteome</keyword>
<dbReference type="EMBL" id="CP048639">
    <property type="protein sequence ID" value="QIB41581.1"/>
    <property type="molecule type" value="Genomic_DNA"/>
</dbReference>
<geneLocation type="plasmid" evidence="2 3">
    <name>p7</name>
</geneLocation>
<name>A0A7L5BS17_9HYPH</name>